<dbReference type="SMART" id="SM00530">
    <property type="entry name" value="HTH_XRE"/>
    <property type="match status" value="1"/>
</dbReference>
<dbReference type="SUPFAM" id="SSF47413">
    <property type="entry name" value="lambda repressor-like DNA-binding domains"/>
    <property type="match status" value="1"/>
</dbReference>
<sequence length="84" mass="9501">MTAKEKLPPCRAPRPDESLAEYVAFARRSRNITLDDLVRSTDLSLGTIRKIEEGRTRNPGIFTVLRLWGALELPVDAIPQLREV</sequence>
<dbReference type="EMBL" id="RXLR01000007">
    <property type="protein sequence ID" value="TDH25027.1"/>
    <property type="molecule type" value="Genomic_DNA"/>
</dbReference>
<comment type="caution">
    <text evidence="2">The sequence shown here is derived from an EMBL/GenBank/DDBJ whole genome shotgun (WGS) entry which is preliminary data.</text>
</comment>
<dbReference type="InterPro" id="IPR001387">
    <property type="entry name" value="Cro/C1-type_HTH"/>
</dbReference>
<dbReference type="Proteomes" id="UP000295627">
    <property type="component" value="Unassembled WGS sequence"/>
</dbReference>
<evidence type="ECO:0000259" key="1">
    <source>
        <dbReference type="PROSITE" id="PS50943"/>
    </source>
</evidence>
<protein>
    <submittedName>
        <fullName evidence="2">XRE family transcriptional regulator</fullName>
    </submittedName>
</protein>
<name>A0A4R5PFW6_9MYCO</name>
<organism evidence="2 3">
    <name type="scientific">Mycobacteroides franklinii</name>
    <dbReference type="NCBI Taxonomy" id="948102"/>
    <lineage>
        <taxon>Bacteria</taxon>
        <taxon>Bacillati</taxon>
        <taxon>Actinomycetota</taxon>
        <taxon>Actinomycetes</taxon>
        <taxon>Mycobacteriales</taxon>
        <taxon>Mycobacteriaceae</taxon>
        <taxon>Mycobacteroides</taxon>
    </lineage>
</organism>
<evidence type="ECO:0000313" key="2">
    <source>
        <dbReference type="EMBL" id="TDH25027.1"/>
    </source>
</evidence>
<gene>
    <name evidence="2" type="ORF">EJ571_03875</name>
</gene>
<dbReference type="InterPro" id="IPR010982">
    <property type="entry name" value="Lambda_DNA-bd_dom_sf"/>
</dbReference>
<feature type="domain" description="HTH cro/C1-type" evidence="1">
    <location>
        <begin position="23"/>
        <end position="78"/>
    </location>
</feature>
<dbReference type="Gene3D" id="1.10.260.40">
    <property type="entry name" value="lambda repressor-like DNA-binding domains"/>
    <property type="match status" value="1"/>
</dbReference>
<dbReference type="AlphaFoldDB" id="A0A4R5PFW6"/>
<reference evidence="2 3" key="1">
    <citation type="journal article" date="2019" name="Sci. Rep.">
        <title>Extended insight into the Mycobacterium chelonae-abscessus complex through whole genome sequencing of Mycobacterium salmoniphilum outbreak and Mycobacterium salmoniphilum-like strains.</title>
        <authorList>
            <person name="Behra P.R.K."/>
            <person name="Das S."/>
            <person name="Pettersson B.M.F."/>
            <person name="Shirreff L."/>
            <person name="DuCote T."/>
            <person name="Jacobsson K.G."/>
            <person name="Ennis D.G."/>
            <person name="Kirsebom L.A."/>
        </authorList>
    </citation>
    <scope>NUCLEOTIDE SEQUENCE [LARGE SCALE GENOMIC DNA]</scope>
    <source>
        <strain evidence="2 3">DSM 45524</strain>
    </source>
</reference>
<dbReference type="GO" id="GO:0003677">
    <property type="term" value="F:DNA binding"/>
    <property type="evidence" value="ECO:0007669"/>
    <property type="project" value="InterPro"/>
</dbReference>
<accession>A0A4R5PFW6</accession>
<proteinExistence type="predicted"/>
<dbReference type="RefSeq" id="WP_078335805.1">
    <property type="nucleotide sequence ID" value="NZ_MAFQ01000013.1"/>
</dbReference>
<dbReference type="CDD" id="cd00093">
    <property type="entry name" value="HTH_XRE"/>
    <property type="match status" value="1"/>
</dbReference>
<dbReference type="PROSITE" id="PS50943">
    <property type="entry name" value="HTH_CROC1"/>
    <property type="match status" value="1"/>
</dbReference>
<evidence type="ECO:0000313" key="3">
    <source>
        <dbReference type="Proteomes" id="UP000295627"/>
    </source>
</evidence>